<accession>A0A1B8P100</accession>
<dbReference type="SUPFAM" id="SSF56954">
    <property type="entry name" value="Outer membrane efflux proteins (OEP)"/>
    <property type="match status" value="1"/>
</dbReference>
<dbReference type="Proteomes" id="UP000092504">
    <property type="component" value="Unassembled WGS sequence"/>
</dbReference>
<evidence type="ECO:0000256" key="2">
    <source>
        <dbReference type="ARBA" id="ARBA00007613"/>
    </source>
</evidence>
<evidence type="ECO:0000256" key="7">
    <source>
        <dbReference type="ARBA" id="ARBA00023237"/>
    </source>
</evidence>
<sequence>MPALALDFRQAYDRALRHDPTWLAAQSESAAGRHESALGRAALLPNLSYRYSRAHNDSKVRQSTALGDSSQELDYTSYSSSFTLSQPLFDAAAYAQYREGQALAEAAGLSRERARQALAVRVLQAYTDVLYAEDEVALAEAHLRALREETRRSQRFVASGEGTLTDQLEIEAQSQIIQARLIEAQDRRQVARNELRTLVGRLLEGGELTPLRSTSLVLDEEVPELDRWREWTLAHNPELAAERYRLEAARQRLDQQRAGHLPTVRLFARSQISDSNTETQVGQRYDTDSVGIEIEVPLYAGGRVLAASRQADDTLDQARHELDATTAELLNDVERQYRLFQSSQRRIRAFRDAVAAADARLKATRRSIIGGERTNLDALNAEQQRFEAQRDLARARYDYLLAWLSLRWHAGVLDDGDIDRVAAGFRG</sequence>
<protein>
    <submittedName>
        <fullName evidence="8">Outer membrane protein TolC</fullName>
    </submittedName>
</protein>
<dbReference type="GO" id="GO:0015288">
    <property type="term" value="F:porin activity"/>
    <property type="evidence" value="ECO:0007669"/>
    <property type="project" value="TreeGrafter"/>
</dbReference>
<dbReference type="GO" id="GO:0015562">
    <property type="term" value="F:efflux transmembrane transporter activity"/>
    <property type="evidence" value="ECO:0007669"/>
    <property type="project" value="InterPro"/>
</dbReference>
<evidence type="ECO:0000256" key="4">
    <source>
        <dbReference type="ARBA" id="ARBA00022452"/>
    </source>
</evidence>
<keyword evidence="3" id="KW-0813">Transport</keyword>
<evidence type="ECO:0000256" key="6">
    <source>
        <dbReference type="ARBA" id="ARBA00023136"/>
    </source>
</evidence>
<dbReference type="InterPro" id="IPR010130">
    <property type="entry name" value="T1SS_OMP_TolC"/>
</dbReference>
<dbReference type="InterPro" id="IPR051906">
    <property type="entry name" value="TolC-like"/>
</dbReference>
<gene>
    <name evidence="8" type="primary">tolC_1</name>
    <name evidence="8" type="ORF">A8U91_00273</name>
</gene>
<dbReference type="GO" id="GO:0009279">
    <property type="term" value="C:cell outer membrane"/>
    <property type="evidence" value="ECO:0007669"/>
    <property type="project" value="UniProtKB-SubCell"/>
</dbReference>
<reference evidence="8" key="1">
    <citation type="submission" date="2016-06" db="EMBL/GenBank/DDBJ databases">
        <title>Genome sequence of halotolerant plant growth promoting strain of Halomonas elongata HEK1 isolated from salterns of Rann of Kutch, Gujarat, India.</title>
        <authorList>
            <person name="Gaba S."/>
            <person name="Singh R.N."/>
            <person name="Abrol S."/>
            <person name="Kaushik R."/>
            <person name="Saxena A.K."/>
        </authorList>
    </citation>
    <scope>NUCLEOTIDE SEQUENCE [LARGE SCALE GENOMIC DNA]</scope>
    <source>
        <strain evidence="8">HEK1</strain>
    </source>
</reference>
<dbReference type="Gene3D" id="1.20.1600.10">
    <property type="entry name" value="Outer membrane efflux proteins (OEP)"/>
    <property type="match status" value="1"/>
</dbReference>
<comment type="similarity">
    <text evidence="2">Belongs to the outer membrane factor (OMF) (TC 1.B.17) family.</text>
</comment>
<dbReference type="Pfam" id="PF02321">
    <property type="entry name" value="OEP"/>
    <property type="match status" value="2"/>
</dbReference>
<comment type="caution">
    <text evidence="8">The sequence shown here is derived from an EMBL/GenBank/DDBJ whole genome shotgun (WGS) entry which is preliminary data.</text>
</comment>
<evidence type="ECO:0000256" key="5">
    <source>
        <dbReference type="ARBA" id="ARBA00022692"/>
    </source>
</evidence>
<dbReference type="PATRIC" id="fig|2746.7.peg.280"/>
<keyword evidence="4" id="KW-1134">Transmembrane beta strand</keyword>
<keyword evidence="7" id="KW-0998">Cell outer membrane</keyword>
<dbReference type="AlphaFoldDB" id="A0A1B8P100"/>
<evidence type="ECO:0000313" key="8">
    <source>
        <dbReference type="EMBL" id="OBX35937.1"/>
    </source>
</evidence>
<dbReference type="PANTHER" id="PTHR30026">
    <property type="entry name" value="OUTER MEMBRANE PROTEIN TOLC"/>
    <property type="match status" value="1"/>
</dbReference>
<evidence type="ECO:0000256" key="3">
    <source>
        <dbReference type="ARBA" id="ARBA00022448"/>
    </source>
</evidence>
<proteinExistence type="inferred from homology"/>
<organism evidence="8">
    <name type="scientific">Halomonas elongata</name>
    <dbReference type="NCBI Taxonomy" id="2746"/>
    <lineage>
        <taxon>Bacteria</taxon>
        <taxon>Pseudomonadati</taxon>
        <taxon>Pseudomonadota</taxon>
        <taxon>Gammaproteobacteria</taxon>
        <taxon>Oceanospirillales</taxon>
        <taxon>Halomonadaceae</taxon>
        <taxon>Halomonas</taxon>
    </lineage>
</organism>
<dbReference type="GO" id="GO:1990281">
    <property type="term" value="C:efflux pump complex"/>
    <property type="evidence" value="ECO:0007669"/>
    <property type="project" value="TreeGrafter"/>
</dbReference>
<evidence type="ECO:0000256" key="1">
    <source>
        <dbReference type="ARBA" id="ARBA00004442"/>
    </source>
</evidence>
<name>A0A1B8P100_HALEL</name>
<keyword evidence="5" id="KW-0812">Transmembrane</keyword>
<dbReference type="NCBIfam" id="TIGR01844">
    <property type="entry name" value="type_I_sec_TolC"/>
    <property type="match status" value="1"/>
</dbReference>
<comment type="subcellular location">
    <subcellularLocation>
        <location evidence="1">Cell outer membrane</location>
    </subcellularLocation>
</comment>
<dbReference type="PANTHER" id="PTHR30026:SF20">
    <property type="entry name" value="OUTER MEMBRANE PROTEIN TOLC"/>
    <property type="match status" value="1"/>
</dbReference>
<keyword evidence="6" id="KW-0472">Membrane</keyword>
<dbReference type="InterPro" id="IPR003423">
    <property type="entry name" value="OMP_efflux"/>
</dbReference>
<dbReference type="EMBL" id="MAJD01000001">
    <property type="protein sequence ID" value="OBX35937.1"/>
    <property type="molecule type" value="Genomic_DNA"/>
</dbReference>